<accession>A0A0M3IJ06</accession>
<sequence length="120" mass="13712">MLVVLKTKIAYATQQLQTMRLLKSTKRPYSAETTTREAVTRDNESAVLREVKGRNNVELRLVDDAFSVVCHAINDIEIINMVVEALEDRRRWRETSSYNEGGDRGLSSFWTHIDRGKGSP</sequence>
<evidence type="ECO:0000256" key="1">
    <source>
        <dbReference type="SAM" id="MobiDB-lite"/>
    </source>
</evidence>
<organism evidence="2 3">
    <name type="scientific">Ascaris lumbricoides</name>
    <name type="common">Giant roundworm</name>
    <dbReference type="NCBI Taxonomy" id="6252"/>
    <lineage>
        <taxon>Eukaryota</taxon>
        <taxon>Metazoa</taxon>
        <taxon>Ecdysozoa</taxon>
        <taxon>Nematoda</taxon>
        <taxon>Chromadorea</taxon>
        <taxon>Rhabditida</taxon>
        <taxon>Spirurina</taxon>
        <taxon>Ascaridomorpha</taxon>
        <taxon>Ascaridoidea</taxon>
        <taxon>Ascarididae</taxon>
        <taxon>Ascaris</taxon>
    </lineage>
</organism>
<name>A0A0M3IJ06_ASCLU</name>
<evidence type="ECO:0000313" key="3">
    <source>
        <dbReference type="WBParaSite" id="ALUE_0001858201-mRNA-1"/>
    </source>
</evidence>
<reference evidence="3" key="1">
    <citation type="submission" date="2017-02" db="UniProtKB">
        <authorList>
            <consortium name="WormBaseParasite"/>
        </authorList>
    </citation>
    <scope>IDENTIFICATION</scope>
</reference>
<dbReference type="Proteomes" id="UP000036681">
    <property type="component" value="Unplaced"/>
</dbReference>
<feature type="region of interest" description="Disordered" evidence="1">
    <location>
        <begin position="94"/>
        <end position="120"/>
    </location>
</feature>
<proteinExistence type="predicted"/>
<dbReference type="AlphaFoldDB" id="A0A0M3IJ06"/>
<evidence type="ECO:0000313" key="2">
    <source>
        <dbReference type="Proteomes" id="UP000036681"/>
    </source>
</evidence>
<protein>
    <submittedName>
        <fullName evidence="3">Reverse transcriptase</fullName>
    </submittedName>
</protein>
<keyword evidence="2" id="KW-1185">Reference proteome</keyword>
<dbReference type="WBParaSite" id="ALUE_0001858201-mRNA-1">
    <property type="protein sequence ID" value="ALUE_0001858201-mRNA-1"/>
    <property type="gene ID" value="ALUE_0001858201"/>
</dbReference>